<dbReference type="RefSeq" id="WP_142643513.1">
    <property type="nucleotide sequence ID" value="NZ_VDGI01000018.1"/>
</dbReference>
<dbReference type="Pfam" id="PF01544">
    <property type="entry name" value="CorA"/>
    <property type="match status" value="1"/>
</dbReference>
<keyword evidence="8" id="KW-0460">Magnesium</keyword>
<dbReference type="EMBL" id="VDGI01000018">
    <property type="protein sequence ID" value="TQR18986.1"/>
    <property type="molecule type" value="Genomic_DNA"/>
</dbReference>
<dbReference type="InterPro" id="IPR004488">
    <property type="entry name" value="Mg/Co-transport_prot_CorA"/>
</dbReference>
<name>A0A544TNF6_9BACI</name>
<dbReference type="GO" id="GO:0050897">
    <property type="term" value="F:cobalt ion binding"/>
    <property type="evidence" value="ECO:0007669"/>
    <property type="project" value="TreeGrafter"/>
</dbReference>
<dbReference type="PANTHER" id="PTHR46494">
    <property type="entry name" value="CORA FAMILY METAL ION TRANSPORTER (EUROFUNG)"/>
    <property type="match status" value="1"/>
</dbReference>
<evidence type="ECO:0000256" key="5">
    <source>
        <dbReference type="ARBA" id="ARBA00022692"/>
    </source>
</evidence>
<keyword evidence="4 8" id="KW-1003">Cell membrane</keyword>
<keyword evidence="8" id="KW-0406">Ion transport</keyword>
<keyword evidence="10" id="KW-1185">Reference proteome</keyword>
<evidence type="ECO:0000256" key="3">
    <source>
        <dbReference type="ARBA" id="ARBA00022448"/>
    </source>
</evidence>
<dbReference type="GO" id="GO:0000287">
    <property type="term" value="F:magnesium ion binding"/>
    <property type="evidence" value="ECO:0007669"/>
    <property type="project" value="TreeGrafter"/>
</dbReference>
<dbReference type="InterPro" id="IPR045863">
    <property type="entry name" value="CorA_TM1_TM2"/>
</dbReference>
<dbReference type="CDD" id="cd12831">
    <property type="entry name" value="TmCorA-like_u2"/>
    <property type="match status" value="1"/>
</dbReference>
<comment type="caution">
    <text evidence="9">The sequence shown here is derived from an EMBL/GenBank/DDBJ whole genome shotgun (WGS) entry which is preliminary data.</text>
</comment>
<keyword evidence="7 8" id="KW-0472">Membrane</keyword>
<keyword evidence="6 8" id="KW-1133">Transmembrane helix</keyword>
<reference evidence="9 10" key="1">
    <citation type="submission" date="2019-06" db="EMBL/GenBank/DDBJ databases">
        <title>Psychrobacillus vulpis sp. nov., a new species isolated from feces of a red fox that inhabits in The Tablas de Daimiel Natural Park, Albacete, Spain.</title>
        <authorList>
            <person name="Rodriguez M."/>
            <person name="Reina J.C."/>
            <person name="Bejar V."/>
            <person name="Llamas I."/>
        </authorList>
    </citation>
    <scope>NUCLEOTIDE SEQUENCE [LARGE SCALE GENOMIC DNA]</scope>
    <source>
        <strain evidence="9 10">Z8</strain>
    </source>
</reference>
<evidence type="ECO:0000256" key="7">
    <source>
        <dbReference type="ARBA" id="ARBA00023136"/>
    </source>
</evidence>
<dbReference type="SUPFAM" id="SSF143865">
    <property type="entry name" value="CorA soluble domain-like"/>
    <property type="match status" value="1"/>
</dbReference>
<dbReference type="GO" id="GO:0015087">
    <property type="term" value="F:cobalt ion transmembrane transporter activity"/>
    <property type="evidence" value="ECO:0007669"/>
    <property type="project" value="UniProtKB-UniRule"/>
</dbReference>
<evidence type="ECO:0000256" key="8">
    <source>
        <dbReference type="RuleBase" id="RU362010"/>
    </source>
</evidence>
<dbReference type="FunFam" id="1.20.58.340:FF:000012">
    <property type="entry name" value="Magnesium transport protein CorA"/>
    <property type="match status" value="1"/>
</dbReference>
<evidence type="ECO:0000313" key="9">
    <source>
        <dbReference type="EMBL" id="TQR18986.1"/>
    </source>
</evidence>
<evidence type="ECO:0000313" key="10">
    <source>
        <dbReference type="Proteomes" id="UP000316626"/>
    </source>
</evidence>
<keyword evidence="5 8" id="KW-0812">Transmembrane</keyword>
<organism evidence="9 10">
    <name type="scientific">Psychrobacillus vulpis</name>
    <dbReference type="NCBI Taxonomy" id="2325572"/>
    <lineage>
        <taxon>Bacteria</taxon>
        <taxon>Bacillati</taxon>
        <taxon>Bacillota</taxon>
        <taxon>Bacilli</taxon>
        <taxon>Bacillales</taxon>
        <taxon>Bacillaceae</taxon>
        <taxon>Psychrobacillus</taxon>
    </lineage>
</organism>
<dbReference type="InterPro" id="IPR002523">
    <property type="entry name" value="MgTranspt_CorA/ZnTranspt_ZntB"/>
</dbReference>
<protein>
    <recommendedName>
        <fullName evidence="8">Magnesium transport protein CorA</fullName>
    </recommendedName>
</protein>
<dbReference type="SUPFAM" id="SSF144083">
    <property type="entry name" value="Magnesium transport protein CorA, transmembrane region"/>
    <property type="match status" value="1"/>
</dbReference>
<evidence type="ECO:0000256" key="6">
    <source>
        <dbReference type="ARBA" id="ARBA00022989"/>
    </source>
</evidence>
<dbReference type="GO" id="GO:0005886">
    <property type="term" value="C:plasma membrane"/>
    <property type="evidence" value="ECO:0007669"/>
    <property type="project" value="UniProtKB-SubCell"/>
</dbReference>
<evidence type="ECO:0000256" key="4">
    <source>
        <dbReference type="ARBA" id="ARBA00022475"/>
    </source>
</evidence>
<evidence type="ECO:0000256" key="1">
    <source>
        <dbReference type="ARBA" id="ARBA00004651"/>
    </source>
</evidence>
<dbReference type="NCBIfam" id="TIGR00383">
    <property type="entry name" value="corA"/>
    <property type="match status" value="1"/>
</dbReference>
<dbReference type="OrthoDB" id="9803416at2"/>
<sequence length="320" mass="38260">MIRTLGITADYEIVNDFQLEDIKNNTFEWYWVDIGEPTKEEEILLSSFFHFHPLAIEDCLLRLQRPKVDYYDEHAFFVLHTFNEETLEAEELNLFVGKEFIVSFHFPPMHELEQARDRIIRNPKGWDRGAMHAMYNIVDKVVDAYFPIIYKIEDYLNEMEDELSASMRHLSLNQMFDLRSDLLRLRRTILPMRDLLYRIINSERVNLQQTERAYFGDIYDHLLKLTDMVESNRELTADIRDSHMSINSSHMNRIMMILTIVSTVFIPLTFIAGVYGMNFENMPELKWHYGYFIVLGFMVFIAISMFAWFTFKGWFKLFKN</sequence>
<accession>A0A544TNF6</accession>
<dbReference type="AlphaFoldDB" id="A0A544TNF6"/>
<dbReference type="InterPro" id="IPR045861">
    <property type="entry name" value="CorA_cytoplasmic_dom"/>
</dbReference>
<dbReference type="Gene3D" id="1.20.58.340">
    <property type="entry name" value="Magnesium transport protein CorA, transmembrane region"/>
    <property type="match status" value="2"/>
</dbReference>
<gene>
    <name evidence="8 9" type="primary">corA</name>
    <name evidence="9" type="ORF">FG384_15370</name>
</gene>
<dbReference type="Gene3D" id="3.30.460.20">
    <property type="entry name" value="CorA soluble domain-like"/>
    <property type="match status" value="1"/>
</dbReference>
<comment type="subcellular location">
    <subcellularLocation>
        <location evidence="1">Cell membrane</location>
        <topology evidence="1">Multi-pass membrane protein</topology>
    </subcellularLocation>
    <subcellularLocation>
        <location evidence="8">Membrane</location>
        <topology evidence="8">Multi-pass membrane protein</topology>
    </subcellularLocation>
</comment>
<feature type="transmembrane region" description="Helical" evidence="8">
    <location>
        <begin position="289"/>
        <end position="311"/>
    </location>
</feature>
<comment type="similarity">
    <text evidence="2 8">Belongs to the CorA metal ion transporter (MIT) (TC 1.A.35) family.</text>
</comment>
<feature type="transmembrane region" description="Helical" evidence="8">
    <location>
        <begin position="254"/>
        <end position="277"/>
    </location>
</feature>
<dbReference type="PANTHER" id="PTHR46494:SF1">
    <property type="entry name" value="CORA FAMILY METAL ION TRANSPORTER (EUROFUNG)"/>
    <property type="match status" value="1"/>
</dbReference>
<evidence type="ECO:0000256" key="2">
    <source>
        <dbReference type="ARBA" id="ARBA00009765"/>
    </source>
</evidence>
<keyword evidence="3 8" id="KW-0813">Transport</keyword>
<dbReference type="GO" id="GO:0015095">
    <property type="term" value="F:magnesium ion transmembrane transporter activity"/>
    <property type="evidence" value="ECO:0007669"/>
    <property type="project" value="UniProtKB-UniRule"/>
</dbReference>
<comment type="function">
    <text evidence="8">Mediates influx of magnesium ions.</text>
</comment>
<dbReference type="Proteomes" id="UP000316626">
    <property type="component" value="Unassembled WGS sequence"/>
</dbReference>
<proteinExistence type="inferred from homology"/>